<dbReference type="InterPro" id="IPR025920">
    <property type="entry name" value="Lipase_bact_N"/>
</dbReference>
<protein>
    <recommendedName>
        <fullName evidence="1">Bacterial virulence factor lipase N-terminal domain-containing protein</fullName>
    </recommendedName>
</protein>
<accession>A0A1C3ERJ9</accession>
<evidence type="ECO:0000313" key="3">
    <source>
        <dbReference type="Proteomes" id="UP000094936"/>
    </source>
</evidence>
<name>A0A1C3ERJ9_9GAMM</name>
<dbReference type="PROSITE" id="PS51257">
    <property type="entry name" value="PROKAR_LIPOPROTEIN"/>
    <property type="match status" value="1"/>
</dbReference>
<dbReference type="EMBL" id="LYBM01000002">
    <property type="protein sequence ID" value="ODA35844.1"/>
    <property type="molecule type" value="Genomic_DNA"/>
</dbReference>
<dbReference type="AlphaFoldDB" id="A0A1C3ERJ9"/>
<dbReference type="STRING" id="1080227.A8L45_02065"/>
<comment type="caution">
    <text evidence="2">The sequence shown here is derived from an EMBL/GenBank/DDBJ whole genome shotgun (WGS) entry which is preliminary data.</text>
</comment>
<dbReference type="OrthoDB" id="5477453at2"/>
<dbReference type="RefSeq" id="WP_068898711.1">
    <property type="nucleotide sequence ID" value="NZ_JBHUIF010000032.1"/>
</dbReference>
<gene>
    <name evidence="2" type="ORF">A8L45_02065</name>
</gene>
<evidence type="ECO:0000313" key="2">
    <source>
        <dbReference type="EMBL" id="ODA35844.1"/>
    </source>
</evidence>
<evidence type="ECO:0000259" key="1">
    <source>
        <dbReference type="Pfam" id="PF12262"/>
    </source>
</evidence>
<dbReference type="Pfam" id="PF12262">
    <property type="entry name" value="Lipase_bact_N"/>
    <property type="match status" value="1"/>
</dbReference>
<dbReference type="Proteomes" id="UP000094936">
    <property type="component" value="Unassembled WGS sequence"/>
</dbReference>
<dbReference type="InterPro" id="IPR029058">
    <property type="entry name" value="AB_hydrolase_fold"/>
</dbReference>
<proteinExistence type="predicted"/>
<reference evidence="2 3" key="1">
    <citation type="submission" date="2016-05" db="EMBL/GenBank/DDBJ databases">
        <title>Genomic Taxonomy of the Vibrionaceae.</title>
        <authorList>
            <person name="Gomez-Gil B."/>
            <person name="Enciso-Ibarra J."/>
        </authorList>
    </citation>
    <scope>NUCLEOTIDE SEQUENCE [LARGE SCALE GENOMIC DNA]</scope>
    <source>
        <strain evidence="2 3">CAIM 1920</strain>
    </source>
</reference>
<sequence length="905" mass="98467">MKTLSVSYYFQILFVFCFVVLTGCDAKPKNEGAETETLFLPQFDGSLNAQTKVTFILGGPGEDLPRPYFIIQDSLDGTVNLPADYGTDSSLENPFHSLSTLDGWSVSKFIQVGFSGKGFPEEQQTITEGVHLFRINQSFDKGTPEITAEIPVSAYTRGKNLFIQPLELLDAKSEYIYVVTDAVRDRDGVPVGTSRAYATLATGTTPALGDRLNRASRITVSLNEILDDHSTESFDIESEDIIFSGWFTTQSIGDDLKSTKYAMLKSVEQGGLETLWKGSKANPNNVDLSRAYQMSFDNTQDFGSFLSADQNFDKYVVSQAGGDAPQPGSGPSPLKQLLLDLNGGLALLDPLLGGVKMQVTTGKVSLPYFLYSDDNWRSLRARPASPNIYTLSHLLNKGEPEDRAAITRQLNTLSVEPELIASMDILHKQDEMIKLLGADIRLADGSHPDTVVIDGGSVPSTVGNITRYSPYPAVQRLEDVPFLLITPQTLAPDKPLNLVIYKHAVIASKETVLAMAPRMIALNRLSSFWTGLVGSFQPFINIFGDILTLFGIDPDFSWIRGDSANLAILVIDLPLHGERSLDEERSANVDPTAYIALQNMAVGKSVFYQTVYDLLGLRLAVDIAQDTGALVGTPLEAMNTEPPSFMAHSLGGVAGLTAVAIAQNDDGSDVDHASLNFSSIAMATVSAGISDTLLNSSEFELTVKHFISEAQSKGYRNYMESAGEVCDSQLSDDLGQCYAEFVVAAQNSAELSDVQVFLEEQFVLFSFAAQMMLDSVDPHNYAKLKNQDGSYSLGEIPILAFQVEDDLFLSNSIDNSPFSGSEPLAKLLGLPSIDQASNQAKGDRNIVKFNSDAVHTSVIGPTNPDPDTGQSLDFRHNSYMQILFAEFFDSQGQTFGDIPTELLAE</sequence>
<feature type="domain" description="Bacterial virulence factor lipase N-terminal" evidence="1">
    <location>
        <begin position="41"/>
        <end position="269"/>
    </location>
</feature>
<dbReference type="Gene3D" id="3.40.50.1820">
    <property type="entry name" value="alpha/beta hydrolase"/>
    <property type="match status" value="1"/>
</dbReference>
<keyword evidence="3" id="KW-1185">Reference proteome</keyword>
<organism evidence="2 3">
    <name type="scientific">Veronia pacifica</name>
    <dbReference type="NCBI Taxonomy" id="1080227"/>
    <lineage>
        <taxon>Bacteria</taxon>
        <taxon>Pseudomonadati</taxon>
        <taxon>Pseudomonadota</taxon>
        <taxon>Gammaproteobacteria</taxon>
        <taxon>Vibrionales</taxon>
        <taxon>Vibrionaceae</taxon>
        <taxon>Veronia</taxon>
    </lineage>
</organism>